<evidence type="ECO:0000256" key="3">
    <source>
        <dbReference type="ARBA" id="ARBA00022741"/>
    </source>
</evidence>
<dbReference type="CDD" id="cd00777">
    <property type="entry name" value="AspRS_core"/>
    <property type="match status" value="1"/>
</dbReference>
<feature type="region of interest" description="Aspartate" evidence="7">
    <location>
        <begin position="207"/>
        <end position="210"/>
    </location>
</feature>
<evidence type="ECO:0000256" key="6">
    <source>
        <dbReference type="ARBA" id="ARBA00023146"/>
    </source>
</evidence>
<dbReference type="NCBIfam" id="NF001750">
    <property type="entry name" value="PRK00476.1"/>
    <property type="match status" value="1"/>
</dbReference>
<feature type="binding site" evidence="7">
    <location>
        <begin position="533"/>
        <end position="536"/>
    </location>
    <ligand>
        <name>ATP</name>
        <dbReference type="ChEBI" id="CHEBI:30616"/>
    </ligand>
</feature>
<evidence type="ECO:0000256" key="4">
    <source>
        <dbReference type="ARBA" id="ARBA00022840"/>
    </source>
</evidence>
<dbReference type="Pfam" id="PF01336">
    <property type="entry name" value="tRNA_anti-codon"/>
    <property type="match status" value="1"/>
</dbReference>
<dbReference type="PRINTS" id="PR01042">
    <property type="entry name" value="TRNASYNTHASP"/>
</dbReference>
<sequence length="583" mass="65058">MKRPPTANRYRDTWAGEPRASRAGEQLRVAGWVHRRRDHGGLIFIDLRDRSGLLQLVFHPETSGEAFAAAERLRAEHVLSAHGLLVVREEGNVNPNLPTGEVELQVADMEVLAQSDTPPFPVDEDGPVDENTRLHHRVLDLRRERMRDNIILRDAITREMRSVLSGADFLEIETPMLTRSTPEGARDFLVPARLQPGNWYALPQSPQLFKQLLMIGGFERYFQIVRCFRDEDLRADRQPEFTQLDIEMSFVEEADVIDLMETLMARVFAVSGFDVAAPPWPRMPYDEAMARYGSDRPDLRFGLEIHDLSDALGQTEFKVFRSVLDSGGVVRAFNVGPRETPRKELDELTEMAQRHGAKGLVWAFVQSGGVWRSPVAKFLADEEMQAISSRLGASEGDLLLAVADRPRVAADALGALRLHLGRPHAHGHAPVWVVDFPMFEWADDEQRWDALHHPFTAPLGDLDDPGSLRSRAYDLVVDGSELGGGSIRIHDTDVQRRVLEILGMGEEESERRFGFLLDALRYGAPPHGGIAFGLDRIAAIMAGADSIRDVIAFPKTASGGDPLTGAPAPVDERQLRELGLRLL</sequence>
<organism evidence="9 10">
    <name type="scientific">Capillimicrobium parvum</name>
    <dbReference type="NCBI Taxonomy" id="2884022"/>
    <lineage>
        <taxon>Bacteria</taxon>
        <taxon>Bacillati</taxon>
        <taxon>Actinomycetota</taxon>
        <taxon>Thermoleophilia</taxon>
        <taxon>Solirubrobacterales</taxon>
        <taxon>Capillimicrobiaceae</taxon>
        <taxon>Capillimicrobium</taxon>
    </lineage>
</organism>
<feature type="site" description="Important for tRNA non-discrimination" evidence="7">
    <location>
        <position position="39"/>
    </location>
</feature>
<evidence type="ECO:0000259" key="8">
    <source>
        <dbReference type="PROSITE" id="PS50862"/>
    </source>
</evidence>
<dbReference type="InterPro" id="IPR012340">
    <property type="entry name" value="NA-bd_OB-fold"/>
</dbReference>
<gene>
    <name evidence="7 9" type="primary">aspS</name>
    <name evidence="9" type="ORF">DSM104329_03554</name>
</gene>
<comment type="subunit">
    <text evidence="7">Homodimer.</text>
</comment>
<feature type="domain" description="Aminoacyl-transfer RNA synthetases class-II family profile" evidence="8">
    <location>
        <begin position="152"/>
        <end position="554"/>
    </location>
</feature>
<feature type="binding site" evidence="7">
    <location>
        <position position="488"/>
    </location>
    <ligand>
        <name>L-aspartate</name>
        <dbReference type="ChEBI" id="CHEBI:29991"/>
    </ligand>
</feature>
<dbReference type="PANTHER" id="PTHR22594">
    <property type="entry name" value="ASPARTYL/LYSYL-TRNA SYNTHETASE"/>
    <property type="match status" value="1"/>
</dbReference>
<keyword evidence="2 7" id="KW-0436">Ligase</keyword>
<dbReference type="EMBL" id="CP087164">
    <property type="protein sequence ID" value="UGS37140.1"/>
    <property type="molecule type" value="Genomic_DNA"/>
</dbReference>
<dbReference type="InterPro" id="IPR004364">
    <property type="entry name" value="Aa-tRNA-synt_II"/>
</dbReference>
<dbReference type="GO" id="GO:0050560">
    <property type="term" value="F:aspartate-tRNA(Asn) ligase activity"/>
    <property type="evidence" value="ECO:0007669"/>
    <property type="project" value="UniProtKB-EC"/>
</dbReference>
<reference evidence="9" key="1">
    <citation type="journal article" date="2022" name="Int. J. Syst. Evol. Microbiol.">
        <title>Pseudomonas aegrilactucae sp. nov. and Pseudomonas morbosilactucae sp. nov., pathogens causing bacterial rot of lettuce in Japan.</title>
        <authorList>
            <person name="Sawada H."/>
            <person name="Fujikawa T."/>
            <person name="Satou M."/>
        </authorList>
    </citation>
    <scope>NUCLEOTIDE SEQUENCE</scope>
    <source>
        <strain evidence="9">0166_1</strain>
    </source>
</reference>
<dbReference type="InterPro" id="IPR045864">
    <property type="entry name" value="aa-tRNA-synth_II/BPL/LPL"/>
</dbReference>
<dbReference type="NCBIfam" id="TIGR00459">
    <property type="entry name" value="aspS_bact"/>
    <property type="match status" value="1"/>
</dbReference>
<dbReference type="InterPro" id="IPR004365">
    <property type="entry name" value="NA-bd_OB_tRNA"/>
</dbReference>
<keyword evidence="10" id="KW-1185">Reference proteome</keyword>
<evidence type="ECO:0000313" key="9">
    <source>
        <dbReference type="EMBL" id="UGS37140.1"/>
    </source>
</evidence>
<dbReference type="InterPro" id="IPR047090">
    <property type="entry name" value="AspRS_core"/>
</dbReference>
<keyword evidence="4 7" id="KW-0067">ATP-binding</keyword>
<protein>
    <recommendedName>
        <fullName evidence="7">Aspartate--tRNA(Asp/Asn) ligase</fullName>
        <ecNumber evidence="7">6.1.1.23</ecNumber>
    </recommendedName>
    <alternativeName>
        <fullName evidence="7">Aspartyl-tRNA synthetase</fullName>
        <shortName evidence="7">AspRS</shortName>
    </alternativeName>
    <alternativeName>
        <fullName evidence="7">Non-discriminating aspartyl-tRNA synthetase</fullName>
        <shortName evidence="7">ND-AspRS</shortName>
    </alternativeName>
</protein>
<dbReference type="GO" id="GO:0003676">
    <property type="term" value="F:nucleic acid binding"/>
    <property type="evidence" value="ECO:0007669"/>
    <property type="project" value="InterPro"/>
</dbReference>
<dbReference type="Pfam" id="PF00152">
    <property type="entry name" value="tRNA-synt_2"/>
    <property type="match status" value="1"/>
</dbReference>
<dbReference type="RefSeq" id="WP_259311203.1">
    <property type="nucleotide sequence ID" value="NZ_CP087164.1"/>
</dbReference>
<dbReference type="InterPro" id="IPR002312">
    <property type="entry name" value="Asp/Asn-tRNA-synth_IIb"/>
</dbReference>
<comment type="function">
    <text evidence="7">Aspartyl-tRNA synthetase with relaxed tRNA specificity since it is able to aspartylate not only its cognate tRNA(Asp) but also tRNA(Asn). Reaction proceeds in two steps: L-aspartate is first activated by ATP to form Asp-AMP and then transferred to the acceptor end of tRNA(Asp/Asn).</text>
</comment>
<keyword evidence="3 7" id="KW-0547">Nucleotide-binding</keyword>
<dbReference type="SUPFAM" id="SSF50249">
    <property type="entry name" value="Nucleic acid-binding proteins"/>
    <property type="match status" value="1"/>
</dbReference>
<dbReference type="Gene3D" id="2.40.50.140">
    <property type="entry name" value="Nucleic acid-binding proteins"/>
    <property type="match status" value="1"/>
</dbReference>
<dbReference type="GO" id="GO:0006422">
    <property type="term" value="P:aspartyl-tRNA aminoacylation"/>
    <property type="evidence" value="ECO:0007669"/>
    <property type="project" value="UniProtKB-UniRule"/>
</dbReference>
<dbReference type="PANTHER" id="PTHR22594:SF5">
    <property type="entry name" value="ASPARTATE--TRNA LIGASE, MITOCHONDRIAL"/>
    <property type="match status" value="1"/>
</dbReference>
<feature type="binding site" evidence="7">
    <location>
        <begin position="229"/>
        <end position="231"/>
    </location>
    <ligand>
        <name>ATP</name>
        <dbReference type="ChEBI" id="CHEBI:30616"/>
    </ligand>
</feature>
<dbReference type="EC" id="6.1.1.23" evidence="7"/>
<accession>A0A9E7C160</accession>
<dbReference type="AlphaFoldDB" id="A0A9E7C160"/>
<dbReference type="SUPFAM" id="SSF55681">
    <property type="entry name" value="Class II aaRS and biotin synthetases"/>
    <property type="match status" value="1"/>
</dbReference>
<evidence type="ECO:0000256" key="2">
    <source>
        <dbReference type="ARBA" id="ARBA00022598"/>
    </source>
</evidence>
<keyword evidence="6 7" id="KW-0030">Aminoacyl-tRNA synthetase</keyword>
<feature type="binding site" evidence="7">
    <location>
        <position position="183"/>
    </location>
    <ligand>
        <name>L-aspartate</name>
        <dbReference type="ChEBI" id="CHEBI:29991"/>
    </ligand>
</feature>
<evidence type="ECO:0000313" key="10">
    <source>
        <dbReference type="Proteomes" id="UP001162834"/>
    </source>
</evidence>
<keyword evidence="7" id="KW-0963">Cytoplasm</keyword>
<dbReference type="GO" id="GO:0005737">
    <property type="term" value="C:cytoplasm"/>
    <property type="evidence" value="ECO:0007669"/>
    <property type="project" value="UniProtKB-SubCell"/>
</dbReference>
<dbReference type="InterPro" id="IPR004524">
    <property type="entry name" value="Asp-tRNA-ligase_1"/>
</dbReference>
<dbReference type="InterPro" id="IPR029351">
    <property type="entry name" value="GAD_dom"/>
</dbReference>
<dbReference type="Proteomes" id="UP001162834">
    <property type="component" value="Chromosome"/>
</dbReference>
<dbReference type="Gene3D" id="3.30.930.10">
    <property type="entry name" value="Bira Bifunctional Protein, Domain 2"/>
    <property type="match status" value="1"/>
</dbReference>
<name>A0A9E7C160_9ACTN</name>
<proteinExistence type="inferred from homology"/>
<dbReference type="InterPro" id="IPR047089">
    <property type="entry name" value="Asp-tRNA-ligase_1_N"/>
</dbReference>
<evidence type="ECO:0000256" key="5">
    <source>
        <dbReference type="ARBA" id="ARBA00022917"/>
    </source>
</evidence>
<feature type="site" description="Important for tRNA non-discrimination" evidence="7">
    <location>
        <position position="91"/>
    </location>
</feature>
<evidence type="ECO:0000256" key="7">
    <source>
        <dbReference type="HAMAP-Rule" id="MF_00044"/>
    </source>
</evidence>
<feature type="binding site" evidence="7">
    <location>
        <position position="481"/>
    </location>
    <ligand>
        <name>ATP</name>
        <dbReference type="ChEBI" id="CHEBI:30616"/>
    </ligand>
</feature>
<dbReference type="KEGG" id="sbae:DSM104329_03554"/>
<feature type="binding site" evidence="7">
    <location>
        <position position="452"/>
    </location>
    <ligand>
        <name>L-aspartate</name>
        <dbReference type="ChEBI" id="CHEBI:29991"/>
    </ligand>
</feature>
<dbReference type="PROSITE" id="PS50862">
    <property type="entry name" value="AA_TRNA_LIGASE_II"/>
    <property type="match status" value="1"/>
</dbReference>
<dbReference type="InterPro" id="IPR006195">
    <property type="entry name" value="aa-tRNA-synth_II"/>
</dbReference>
<comment type="subcellular location">
    <subcellularLocation>
        <location evidence="7">Cytoplasm</location>
    </subcellularLocation>
</comment>
<comment type="similarity">
    <text evidence="1 7">Belongs to the class-II aminoacyl-tRNA synthetase family. Type 1 subfamily.</text>
</comment>
<dbReference type="CDD" id="cd04317">
    <property type="entry name" value="EcAspRS_like_N"/>
    <property type="match status" value="1"/>
</dbReference>
<comment type="catalytic activity">
    <reaction evidence="7">
        <text>tRNA(Asx) + L-aspartate + ATP = L-aspartyl-tRNA(Asx) + AMP + diphosphate</text>
        <dbReference type="Rhea" id="RHEA:18349"/>
        <dbReference type="Rhea" id="RHEA-COMP:9710"/>
        <dbReference type="Rhea" id="RHEA-COMP:9711"/>
        <dbReference type="ChEBI" id="CHEBI:29991"/>
        <dbReference type="ChEBI" id="CHEBI:30616"/>
        <dbReference type="ChEBI" id="CHEBI:33019"/>
        <dbReference type="ChEBI" id="CHEBI:78442"/>
        <dbReference type="ChEBI" id="CHEBI:78516"/>
        <dbReference type="ChEBI" id="CHEBI:456215"/>
        <dbReference type="EC" id="6.1.1.23"/>
    </reaction>
</comment>
<feature type="binding site" evidence="7">
    <location>
        <position position="238"/>
    </location>
    <ligand>
        <name>ATP</name>
        <dbReference type="ChEBI" id="CHEBI:30616"/>
    </ligand>
</feature>
<feature type="binding site" evidence="7">
    <location>
        <position position="229"/>
    </location>
    <ligand>
        <name>L-aspartate</name>
        <dbReference type="ChEBI" id="CHEBI:29991"/>
    </ligand>
</feature>
<dbReference type="Pfam" id="PF02938">
    <property type="entry name" value="GAD"/>
    <property type="match status" value="1"/>
</dbReference>
<evidence type="ECO:0000256" key="1">
    <source>
        <dbReference type="ARBA" id="ARBA00006303"/>
    </source>
</evidence>
<keyword evidence="5 7" id="KW-0648">Protein biosynthesis</keyword>
<dbReference type="SUPFAM" id="SSF55261">
    <property type="entry name" value="GAD domain-like"/>
    <property type="match status" value="1"/>
</dbReference>
<dbReference type="GO" id="GO:0005524">
    <property type="term" value="F:ATP binding"/>
    <property type="evidence" value="ECO:0007669"/>
    <property type="project" value="UniProtKB-UniRule"/>
</dbReference>
<dbReference type="GO" id="GO:0004815">
    <property type="term" value="F:aspartate-tRNA ligase activity"/>
    <property type="evidence" value="ECO:0007669"/>
    <property type="project" value="UniProtKB-UniRule"/>
</dbReference>
<dbReference type="Gene3D" id="3.30.1360.30">
    <property type="entry name" value="GAD-like domain"/>
    <property type="match status" value="1"/>
</dbReference>
<dbReference type="HAMAP" id="MF_00044">
    <property type="entry name" value="Asp_tRNA_synth_type1"/>
    <property type="match status" value="1"/>
</dbReference>
<dbReference type="InterPro" id="IPR004115">
    <property type="entry name" value="GAD-like_sf"/>
</dbReference>